<evidence type="ECO:0000313" key="2">
    <source>
        <dbReference type="Proteomes" id="UP000826212"/>
    </source>
</evidence>
<keyword evidence="2" id="KW-1185">Reference proteome</keyword>
<name>A0AC61NHV1_9BACT</name>
<accession>A0AC61NHV1</accession>
<reference evidence="1" key="1">
    <citation type="submission" date="2021-08" db="EMBL/GenBank/DDBJ databases">
        <title>Novel anaerobic bacterium isolated from sea squirt in East Sea, Republic of Korea.</title>
        <authorList>
            <person name="Nguyen T.H."/>
            <person name="Li Z."/>
            <person name="Lee Y.-J."/>
            <person name="Ko J."/>
            <person name="Kim S.-G."/>
        </authorList>
    </citation>
    <scope>NUCLEOTIDE SEQUENCE</scope>
    <source>
        <strain evidence="1">KCTC 25031</strain>
    </source>
</reference>
<dbReference type="EMBL" id="CP081303">
    <property type="protein sequence ID" value="QZE12901.1"/>
    <property type="molecule type" value="Genomic_DNA"/>
</dbReference>
<gene>
    <name evidence="1" type="ORF">K4L44_09905</name>
</gene>
<sequence length="364" mass="42056">MRKLILFVALLSLLSCSNQSKETEKNIFPLFSAWARAGIFKDKSDHQILQYLQHLKSSHIDAIYLDAPNKVYERVSPIFQEAGMVLHAWRPTMINNNKEYIKNHKDWYAVSREGKSVVDAPPYVGYYHFMCPRNPEVKQYLIDEYMKIAKIPGIASIHFDYIRYCDVFLPDALQPHYGLVQDHEMAPYDYCYCDRCRKAFEKEYGRDPIKEEDPSKDKEWAAFRLKPIVDIVNTIATKVKKETGVAATAAVFPTPEMARTHVRQDWSKFKIDAVCPMIYNGFYNEPISWIGKCVKEDVETMEVKKPVMAGVYVPDMKDPKKMDEAISQALDNGAKGVVFFNIPDLSEEHLALIKSRYEALQNKK</sequence>
<protein>
    <submittedName>
        <fullName evidence="1">Uncharacterized protein</fullName>
    </submittedName>
</protein>
<organism evidence="1 2">
    <name type="scientific">Halosquirtibacter laminarini</name>
    <dbReference type="NCBI Taxonomy" id="3374600"/>
    <lineage>
        <taxon>Bacteria</taxon>
        <taxon>Pseudomonadati</taxon>
        <taxon>Bacteroidota</taxon>
        <taxon>Bacteroidia</taxon>
        <taxon>Marinilabiliales</taxon>
        <taxon>Prolixibacteraceae</taxon>
        <taxon>Halosquirtibacter</taxon>
    </lineage>
</organism>
<evidence type="ECO:0000313" key="1">
    <source>
        <dbReference type="EMBL" id="QZE12901.1"/>
    </source>
</evidence>
<dbReference type="Proteomes" id="UP000826212">
    <property type="component" value="Chromosome"/>
</dbReference>
<proteinExistence type="predicted"/>